<dbReference type="PANTHER" id="PTHR35807:SF2">
    <property type="entry name" value="TRANSCRIPTIONAL ACTIVATOR DOMAIN"/>
    <property type="match status" value="1"/>
</dbReference>
<comment type="caution">
    <text evidence="4">The sequence shown here is derived from an EMBL/GenBank/DDBJ whole genome shotgun (WGS) entry which is preliminary data.</text>
</comment>
<dbReference type="RefSeq" id="WP_148968403.1">
    <property type="nucleotide sequence ID" value="NZ_JBNIKW010000004.1"/>
</dbReference>
<dbReference type="Gene3D" id="1.25.40.10">
    <property type="entry name" value="Tetratricopeptide repeat domain"/>
    <property type="match status" value="3"/>
</dbReference>
<keyword evidence="2" id="KW-0804">Transcription</keyword>
<accession>A0A5D4UDJ5</accession>
<dbReference type="Pfam" id="PF03704">
    <property type="entry name" value="BTAD"/>
    <property type="match status" value="1"/>
</dbReference>
<evidence type="ECO:0000256" key="1">
    <source>
        <dbReference type="ARBA" id="ARBA00023015"/>
    </source>
</evidence>
<feature type="domain" description="Bacterial transcriptional activator" evidence="3">
    <location>
        <begin position="924"/>
        <end position="1066"/>
    </location>
</feature>
<protein>
    <submittedName>
        <fullName evidence="4">Transcriptional regulator</fullName>
    </submittedName>
</protein>
<evidence type="ECO:0000259" key="3">
    <source>
        <dbReference type="SMART" id="SM01043"/>
    </source>
</evidence>
<evidence type="ECO:0000313" key="5">
    <source>
        <dbReference type="Proteomes" id="UP000324269"/>
    </source>
</evidence>
<dbReference type="Proteomes" id="UP000324269">
    <property type="component" value="Unassembled WGS sequence"/>
</dbReference>
<gene>
    <name evidence="4" type="ORF">FZC85_11175</name>
</gene>
<dbReference type="Pfam" id="PF25873">
    <property type="entry name" value="WHD_MalT"/>
    <property type="match status" value="1"/>
</dbReference>
<reference evidence="4 5" key="1">
    <citation type="submission" date="2019-08" db="EMBL/GenBank/DDBJ databases">
        <title>Bacillus genomes from the desert of Cuatro Cienegas, Coahuila.</title>
        <authorList>
            <person name="Olmedo-Alvarez G."/>
        </authorList>
    </citation>
    <scope>NUCLEOTIDE SEQUENCE [LARGE SCALE GENOMIC DNA]</scope>
    <source>
        <strain evidence="4 5">CH87b_3T</strain>
    </source>
</reference>
<evidence type="ECO:0000313" key="4">
    <source>
        <dbReference type="EMBL" id="TYS85535.1"/>
    </source>
</evidence>
<name>A0A5D4UDJ5_9BACI</name>
<dbReference type="GO" id="GO:0003677">
    <property type="term" value="F:DNA binding"/>
    <property type="evidence" value="ECO:0007669"/>
    <property type="project" value="InterPro"/>
</dbReference>
<proteinExistence type="predicted"/>
<dbReference type="SMART" id="SM00028">
    <property type="entry name" value="TPR"/>
    <property type="match status" value="6"/>
</dbReference>
<dbReference type="AlphaFoldDB" id="A0A5D4UDJ5"/>
<dbReference type="InterPro" id="IPR027417">
    <property type="entry name" value="P-loop_NTPase"/>
</dbReference>
<dbReference type="InterPro" id="IPR011990">
    <property type="entry name" value="TPR-like_helical_dom_sf"/>
</dbReference>
<dbReference type="InterPro" id="IPR059106">
    <property type="entry name" value="WHD_MalT"/>
</dbReference>
<evidence type="ECO:0000256" key="2">
    <source>
        <dbReference type="ARBA" id="ARBA00023163"/>
    </source>
</evidence>
<organism evidence="4 5">
    <name type="scientific">Rossellomorea aquimaris</name>
    <dbReference type="NCBI Taxonomy" id="189382"/>
    <lineage>
        <taxon>Bacteria</taxon>
        <taxon>Bacillati</taxon>
        <taxon>Bacillota</taxon>
        <taxon>Bacilli</taxon>
        <taxon>Bacillales</taxon>
        <taxon>Bacillaceae</taxon>
        <taxon>Rossellomorea</taxon>
    </lineage>
</organism>
<dbReference type="SMART" id="SM01043">
    <property type="entry name" value="BTAD"/>
    <property type="match status" value="1"/>
</dbReference>
<dbReference type="OrthoDB" id="1137593at2"/>
<dbReference type="InterPro" id="IPR005158">
    <property type="entry name" value="BTAD"/>
</dbReference>
<sequence>MTIEIPIIETKFVPPVVKHSYIRRPSLIKKMRTVTDHKLVIVHSGAGYGKSTAISQFLQDVKPNHCWYSITQTDDGLVPFVTNIVYSIQKQIPHFGEELGETILSMGQYMKDDDIFRLSALFINECMKIPQAFTIIVDDYHLVDHSFFINQWMEKVIEHLPDHIHFILSTRTKPSWATFIQLKISRQLLEITEGDLCLTKEEVELLLTDFHEKVISESQLDAICELTEGWVIAVSMIHSQLQENPDILMVEKQHSSLDELFHYLAHEVFSKQTPIVQQFLKQISILDEINGRTCEAIFELPGSGQMLNQLSEKNALLQEMKGSDHYRLHALFQTFLERKLKEESIGLYKELQLKCARFFEQHGKWEKAIHHYMKMENIEAVSAILVREADAMMKGGQLETLGDYLVEVPDSLKDQYYPLWFYQGEFFRYRSFYEKAENAYTHGIKLAEKKSDPLMLSKAYEGIGRIYLDTIQPGKAQRYLLKAIECLEGEDTEYIQEKNHLYVLIAENLVNSGKAIQAKIWYDKGKKSGFMRDEGNLEARMLLRTGKLQEAKQVLLYKEGEDKLPQSHREKELLLSLIQSFMGNGDEAKTLAQQGISQGIKGKSPFVEACGWIRMGHAVQLISDYDADLAKSCYETSLELMSQINVSRGKAEPYMGLSILYARLGEFQRAKELADEALHETEKVEDMWLYSLILLSVGITNVYNEAFEEAGKNFERAGSHFEACGDRYGKMVTDLWKSAIAYKTGDHDRFVENMTSCLNEVQMGEYEFIFFKPTTFGPKDLQSLIPLLVKAYQESIHAPYCHQLLTKSGYESITSHPGYTIKVQTLGRFEIRLGDHKVMEKQWQREKAKELFQYFLIQRNQLKRKEEIIEELWPEGTGSDRDFKVALNALNNVLEPNRQARGKAFFIGRHQEGYGLNPMANIEYDADQFTSWVTEGLKENDVEKSIQYLERGLNYYKGTFLPDRKGTWWTGKERERLHLQYLRGLEKRAQLAVRKEQVDEAIDYCLTIIEHDPLWEEAYRILMYSYYQKNNRPQAVKWFQRCKDILETELGVDPMAATRQMYEMVIGAKNRGKAL</sequence>
<dbReference type="InterPro" id="IPR051677">
    <property type="entry name" value="AfsR-DnrI-RedD_regulator"/>
</dbReference>
<dbReference type="InterPro" id="IPR016032">
    <property type="entry name" value="Sig_transdc_resp-reg_C-effctor"/>
</dbReference>
<dbReference type="SUPFAM" id="SSF52540">
    <property type="entry name" value="P-loop containing nucleoside triphosphate hydrolases"/>
    <property type="match status" value="1"/>
</dbReference>
<dbReference type="EMBL" id="VTEZ01000003">
    <property type="protein sequence ID" value="TYS85535.1"/>
    <property type="molecule type" value="Genomic_DNA"/>
</dbReference>
<dbReference type="InterPro" id="IPR019734">
    <property type="entry name" value="TPR_rpt"/>
</dbReference>
<dbReference type="GO" id="GO:0006355">
    <property type="term" value="P:regulation of DNA-templated transcription"/>
    <property type="evidence" value="ECO:0007669"/>
    <property type="project" value="InterPro"/>
</dbReference>
<dbReference type="Gene3D" id="1.10.10.10">
    <property type="entry name" value="Winged helix-like DNA-binding domain superfamily/Winged helix DNA-binding domain"/>
    <property type="match status" value="1"/>
</dbReference>
<dbReference type="SUPFAM" id="SSF46894">
    <property type="entry name" value="C-terminal effector domain of the bipartite response regulators"/>
    <property type="match status" value="1"/>
</dbReference>
<keyword evidence="1" id="KW-0805">Transcription regulation</keyword>
<dbReference type="SUPFAM" id="SSF48452">
    <property type="entry name" value="TPR-like"/>
    <property type="match status" value="3"/>
</dbReference>
<dbReference type="PANTHER" id="PTHR35807">
    <property type="entry name" value="TRANSCRIPTIONAL REGULATOR REDD-RELATED"/>
    <property type="match status" value="1"/>
</dbReference>
<dbReference type="InterPro" id="IPR036388">
    <property type="entry name" value="WH-like_DNA-bd_sf"/>
</dbReference>